<keyword evidence="2" id="KW-1185">Reference proteome</keyword>
<gene>
    <name evidence="1" type="ORF">ACFSC0_17610</name>
</gene>
<protein>
    <submittedName>
        <fullName evidence="1">WD40/YVTN/BNR-like repeat-containing protein</fullName>
    </submittedName>
</protein>
<dbReference type="PANTHER" id="PTHR43739:SF5">
    <property type="entry name" value="EXO-ALPHA-SIALIDASE"/>
    <property type="match status" value="1"/>
</dbReference>
<dbReference type="Proteomes" id="UP001597237">
    <property type="component" value="Unassembled WGS sequence"/>
</dbReference>
<reference evidence="2" key="1">
    <citation type="journal article" date="2019" name="Int. J. Syst. Evol. Microbiol.">
        <title>The Global Catalogue of Microorganisms (GCM) 10K type strain sequencing project: providing services to taxonomists for standard genome sequencing and annotation.</title>
        <authorList>
            <consortium name="The Broad Institute Genomics Platform"/>
            <consortium name="The Broad Institute Genome Sequencing Center for Infectious Disease"/>
            <person name="Wu L."/>
            <person name="Ma J."/>
        </authorList>
    </citation>
    <scope>NUCLEOTIDE SEQUENCE [LARGE SCALE GENOMIC DNA]</scope>
    <source>
        <strain evidence="2">DFY28</strain>
    </source>
</reference>
<proteinExistence type="predicted"/>
<accession>A0ABW4N522</accession>
<dbReference type="EMBL" id="JBHUEY010000006">
    <property type="protein sequence ID" value="MFD1785222.1"/>
    <property type="molecule type" value="Genomic_DNA"/>
</dbReference>
<dbReference type="SUPFAM" id="SSF110296">
    <property type="entry name" value="Oligoxyloglucan reducing end-specific cellobiohydrolase"/>
    <property type="match status" value="1"/>
</dbReference>
<sequence>MSDRLLVSTRKGLIEVRRNGGGWGHAKAHFLGSPVSAALKDARDGTLYAALDLGHFGVKLHRSDDDGASWTEVAVPSYEGVGEGEDAPSLKLIWCLEPGGADQPGVLWAGTLPGGLFRSEDRGESWTLIRSLWDDPRREQWFGGGYDQPGIHSISVDPRNSSAVSVAVSCDGVWETRDGGQTWTLGGQGMRAKYLPPEQAGDPTTQDPHRMVRCKAAPDSYWVQHHNGVFRSRSGIDGWEELKVPPSSFGFAVAVHPDDPDCAWFVPAVKDEFRYPVDQKLVVTRTRDGGQSFEVLSEGLPQDASYDLVYRHGLEIDATGERLAMGSTTGGLWVTENGGEAWSGLPARLPPIYAVRFA</sequence>
<dbReference type="CDD" id="cd15482">
    <property type="entry name" value="Sialidase_non-viral"/>
    <property type="match status" value="1"/>
</dbReference>
<dbReference type="InterPro" id="IPR015943">
    <property type="entry name" value="WD40/YVTN_repeat-like_dom_sf"/>
</dbReference>
<dbReference type="PANTHER" id="PTHR43739">
    <property type="entry name" value="XYLOGLUCANASE (EUROFUNG)"/>
    <property type="match status" value="1"/>
</dbReference>
<dbReference type="RefSeq" id="WP_377282174.1">
    <property type="nucleotide sequence ID" value="NZ_JBHRSI010000005.1"/>
</dbReference>
<organism evidence="1 2">
    <name type="scientific">Phenylobacterium terrae</name>
    <dbReference type="NCBI Taxonomy" id="2665495"/>
    <lineage>
        <taxon>Bacteria</taxon>
        <taxon>Pseudomonadati</taxon>
        <taxon>Pseudomonadota</taxon>
        <taxon>Alphaproteobacteria</taxon>
        <taxon>Caulobacterales</taxon>
        <taxon>Caulobacteraceae</taxon>
        <taxon>Phenylobacterium</taxon>
    </lineage>
</organism>
<dbReference type="InterPro" id="IPR052025">
    <property type="entry name" value="Xyloglucanase_GH74"/>
</dbReference>
<dbReference type="Gene3D" id="2.130.10.10">
    <property type="entry name" value="YVTN repeat-like/Quinoprotein amine dehydrogenase"/>
    <property type="match status" value="1"/>
</dbReference>
<evidence type="ECO:0000313" key="1">
    <source>
        <dbReference type="EMBL" id="MFD1785222.1"/>
    </source>
</evidence>
<evidence type="ECO:0000313" key="2">
    <source>
        <dbReference type="Proteomes" id="UP001597237"/>
    </source>
</evidence>
<name>A0ABW4N522_9CAUL</name>
<comment type="caution">
    <text evidence="1">The sequence shown here is derived from an EMBL/GenBank/DDBJ whole genome shotgun (WGS) entry which is preliminary data.</text>
</comment>